<dbReference type="AlphaFoldDB" id="A0A382VK79"/>
<evidence type="ECO:0000313" key="2">
    <source>
        <dbReference type="EMBL" id="SVD46942.1"/>
    </source>
</evidence>
<dbReference type="InterPro" id="IPR001173">
    <property type="entry name" value="Glyco_trans_2-like"/>
</dbReference>
<dbReference type="Gene3D" id="3.90.550.10">
    <property type="entry name" value="Spore Coat Polysaccharide Biosynthesis Protein SpsA, Chain A"/>
    <property type="match status" value="1"/>
</dbReference>
<dbReference type="Pfam" id="PF00535">
    <property type="entry name" value="Glycos_transf_2"/>
    <property type="match status" value="1"/>
</dbReference>
<reference evidence="2" key="1">
    <citation type="submission" date="2018-05" db="EMBL/GenBank/DDBJ databases">
        <authorList>
            <person name="Lanie J.A."/>
            <person name="Ng W.-L."/>
            <person name="Kazmierczak K.M."/>
            <person name="Andrzejewski T.M."/>
            <person name="Davidsen T.M."/>
            <person name="Wayne K.J."/>
            <person name="Tettelin H."/>
            <person name="Glass J.I."/>
            <person name="Rusch D."/>
            <person name="Podicherti R."/>
            <person name="Tsui H.-C.T."/>
            <person name="Winkler M.E."/>
        </authorList>
    </citation>
    <scope>NUCLEOTIDE SEQUENCE</scope>
</reference>
<dbReference type="InterPro" id="IPR029044">
    <property type="entry name" value="Nucleotide-diphossugar_trans"/>
</dbReference>
<feature type="domain" description="Glycosyltransferase 2-like" evidence="1">
    <location>
        <begin position="29"/>
        <end position="159"/>
    </location>
</feature>
<name>A0A382VK79_9ZZZZ</name>
<dbReference type="InterPro" id="IPR050834">
    <property type="entry name" value="Glycosyltransf_2"/>
</dbReference>
<evidence type="ECO:0000259" key="1">
    <source>
        <dbReference type="Pfam" id="PF00535"/>
    </source>
</evidence>
<proteinExistence type="predicted"/>
<accession>A0A382VK79</accession>
<dbReference type="PANTHER" id="PTHR43685:SF2">
    <property type="entry name" value="GLYCOSYLTRANSFERASE 2-LIKE DOMAIN-CONTAINING PROTEIN"/>
    <property type="match status" value="1"/>
</dbReference>
<sequence>MSNHLSRVLNLKHGVLYEKIVDCLNPFFSVVIPTYNSANKIHRALESVLSQSFDNFEILVMDDGSTDNTDEVVASFSSTRIIYKWDKNFGGPAKPRNRGITLAKGDWICFLDADDWWTADKLQACFDCIDDKVDLVYHGLDIVSDKPLTFKRKTINSWQVKTPVFIDLLLKGNPIANSSVVVRKSLLEKIGGINESEKMIAAEDYNTWLRIAQLTNQFVYLRSRHGYYLSHNEGLSKQDMSIPYKESISEFMDSLSCQYRDIVESNAAFISGRYHYHE</sequence>
<protein>
    <recommendedName>
        <fullName evidence="1">Glycosyltransferase 2-like domain-containing protein</fullName>
    </recommendedName>
</protein>
<organism evidence="2">
    <name type="scientific">marine metagenome</name>
    <dbReference type="NCBI Taxonomy" id="408172"/>
    <lineage>
        <taxon>unclassified sequences</taxon>
        <taxon>metagenomes</taxon>
        <taxon>ecological metagenomes</taxon>
    </lineage>
</organism>
<dbReference type="SUPFAM" id="SSF53448">
    <property type="entry name" value="Nucleotide-diphospho-sugar transferases"/>
    <property type="match status" value="1"/>
</dbReference>
<dbReference type="EMBL" id="UINC01152649">
    <property type="protein sequence ID" value="SVD46942.1"/>
    <property type="molecule type" value="Genomic_DNA"/>
</dbReference>
<feature type="non-terminal residue" evidence="2">
    <location>
        <position position="278"/>
    </location>
</feature>
<dbReference type="PANTHER" id="PTHR43685">
    <property type="entry name" value="GLYCOSYLTRANSFERASE"/>
    <property type="match status" value="1"/>
</dbReference>
<gene>
    <name evidence="2" type="ORF">METZ01_LOCUS399796</name>
</gene>